<dbReference type="PANTHER" id="PTHR43792">
    <property type="entry name" value="GNAT FAMILY, PUTATIVE (AFU_ORTHOLOGUE AFUA_3G00765)-RELATED-RELATED"/>
    <property type="match status" value="1"/>
</dbReference>
<keyword evidence="2" id="KW-0012">Acyltransferase</keyword>
<organism evidence="5 6">
    <name type="scientific">Bacillus cereus (strain 03BB102)</name>
    <dbReference type="NCBI Taxonomy" id="572264"/>
    <lineage>
        <taxon>Bacteria</taxon>
        <taxon>Bacillati</taxon>
        <taxon>Bacillota</taxon>
        <taxon>Bacilli</taxon>
        <taxon>Bacillales</taxon>
        <taxon>Bacillaceae</taxon>
        <taxon>Bacillus</taxon>
        <taxon>Bacillus cereus group</taxon>
    </lineage>
</organism>
<accession>A0A158RJJ7</accession>
<evidence type="ECO:0000256" key="2">
    <source>
        <dbReference type="ARBA" id="ARBA00023315"/>
    </source>
</evidence>
<dbReference type="InterPro" id="IPR016181">
    <property type="entry name" value="Acyl_CoA_acyltransferase"/>
</dbReference>
<dbReference type="KEGG" id="bcx:BCA_3495"/>
<dbReference type="InterPro" id="IPR051531">
    <property type="entry name" value="N-acetyltransferase"/>
</dbReference>
<evidence type="ECO:0000256" key="3">
    <source>
        <dbReference type="ARBA" id="ARBA00038502"/>
    </source>
</evidence>
<dbReference type="Proteomes" id="UP000002210">
    <property type="component" value="Chromosome"/>
</dbReference>
<dbReference type="Gene3D" id="3.40.630.30">
    <property type="match status" value="1"/>
</dbReference>
<dbReference type="PATRIC" id="fig|572264.18.peg.3455"/>
<evidence type="ECO:0000313" key="5">
    <source>
        <dbReference type="EMBL" id="ACO27223.1"/>
    </source>
</evidence>
<evidence type="ECO:0000259" key="4">
    <source>
        <dbReference type="PROSITE" id="PS51186"/>
    </source>
</evidence>
<dbReference type="RefSeq" id="WP_000985513.1">
    <property type="nucleotide sequence ID" value="NC_012472.1"/>
</dbReference>
<sequence length="182" mass="20901">MAIKLETEHLCIEPFTNDDVCRIKELANDKELANILGLPHPYKLEFAQDWIDMQPELIKSGIEYPLGIVSKELREIVGTITLRIDKGNNRGELGYWIGKNYWGKGFATEAVNRMIHFGFIELGLNKIWASALSRNRSSIKVLEKAGLRKEGTLRQNRLLLNTYEDVDVYGILKTEYNGLNYR</sequence>
<evidence type="ECO:0000256" key="1">
    <source>
        <dbReference type="ARBA" id="ARBA00022679"/>
    </source>
</evidence>
<gene>
    <name evidence="5" type="ordered locus">BCA_3495</name>
</gene>
<dbReference type="InterPro" id="IPR000182">
    <property type="entry name" value="GNAT_dom"/>
</dbReference>
<dbReference type="PANTHER" id="PTHR43792:SF8">
    <property type="entry name" value="[RIBOSOMAL PROTEIN US5]-ALANINE N-ACETYLTRANSFERASE"/>
    <property type="match status" value="1"/>
</dbReference>
<name>A0A158RJJ7_BACC3</name>
<dbReference type="GO" id="GO:0016747">
    <property type="term" value="F:acyltransferase activity, transferring groups other than amino-acyl groups"/>
    <property type="evidence" value="ECO:0007669"/>
    <property type="project" value="InterPro"/>
</dbReference>
<evidence type="ECO:0000313" key="6">
    <source>
        <dbReference type="Proteomes" id="UP000002210"/>
    </source>
</evidence>
<dbReference type="SUPFAM" id="SSF55729">
    <property type="entry name" value="Acyl-CoA N-acyltransferases (Nat)"/>
    <property type="match status" value="1"/>
</dbReference>
<keyword evidence="1 5" id="KW-0808">Transferase</keyword>
<comment type="similarity">
    <text evidence="3">Belongs to the acetyltransferase family. RimJ subfamily.</text>
</comment>
<protein>
    <submittedName>
        <fullName evidence="5">Acetyltransferase, GNAT family</fullName>
    </submittedName>
</protein>
<dbReference type="PROSITE" id="PS51186">
    <property type="entry name" value="GNAT"/>
    <property type="match status" value="1"/>
</dbReference>
<dbReference type="Pfam" id="PF13302">
    <property type="entry name" value="Acetyltransf_3"/>
    <property type="match status" value="1"/>
</dbReference>
<dbReference type="AlphaFoldDB" id="A0A158RJJ7"/>
<dbReference type="EMBL" id="CP001407">
    <property type="protein sequence ID" value="ACO27223.1"/>
    <property type="molecule type" value="Genomic_DNA"/>
</dbReference>
<reference evidence="5 6" key="1">
    <citation type="submission" date="2009-02" db="EMBL/GenBank/DDBJ databases">
        <title>Genome sequence of Bacillus cereus 03BB102.</title>
        <authorList>
            <person name="Dodson R.J."/>
            <person name="Jackson P."/>
            <person name="Munk A.C."/>
            <person name="Brettin T."/>
            <person name="Bruce D."/>
            <person name="Detter C."/>
            <person name="Tapia R."/>
            <person name="Han C."/>
            <person name="Sutton G."/>
            <person name="Sims D."/>
        </authorList>
    </citation>
    <scope>NUCLEOTIDE SEQUENCE [LARGE SCALE GENOMIC DNA]</scope>
    <source>
        <strain evidence="5 6">03BB102</strain>
    </source>
</reference>
<proteinExistence type="inferred from homology"/>
<feature type="domain" description="N-acetyltransferase" evidence="4">
    <location>
        <begin position="10"/>
        <end position="169"/>
    </location>
</feature>